<dbReference type="PANTHER" id="PTHR11575">
    <property type="entry name" value="5'-NUCLEOTIDASE-RELATED"/>
    <property type="match status" value="1"/>
</dbReference>
<keyword evidence="1" id="KW-0378">Hydrolase</keyword>
<dbReference type="SUPFAM" id="SSF56300">
    <property type="entry name" value="Metallo-dependent phosphatases"/>
    <property type="match status" value="1"/>
</dbReference>
<dbReference type="InterPro" id="IPR008334">
    <property type="entry name" value="5'-Nucleotdase_C"/>
</dbReference>
<dbReference type="InterPro" id="IPR036907">
    <property type="entry name" value="5'-Nucleotdase_C_sf"/>
</dbReference>
<feature type="domain" description="5'-Nucleotidase C-terminal" evidence="2">
    <location>
        <begin position="387"/>
        <end position="515"/>
    </location>
</feature>
<evidence type="ECO:0000259" key="2">
    <source>
        <dbReference type="Pfam" id="PF02872"/>
    </source>
</evidence>
<dbReference type="Gene3D" id="3.60.21.10">
    <property type="match status" value="1"/>
</dbReference>
<sequence>MQVGALTAAGLMGAPGLLRAAGKASFDELLKFNNKGKLTLLHFTDCHAQLLPVYFREPDTNIGVGGAAGNAPHITGKDFLKHFGFQPGGVEAYAYTMTDYVKLAQEFGPVGGFAHMTSLVKAIRDQRGADNVLLLDSGDTWQGSYTSMVTKGQDMIDACNLLGVEGMAPHWEFTYGAEQVMANIEKLNYPFLAHNVVDTEWEEPVFKAFEMYEKAGTKIAVIGQAFPYSPIANPRRMFPKWSMGIQEDAVQERVNEAREQGAQVVVLLSHNGMDVDLKLASRVVGLDVILGGHTHDAVPQPTQVKNPEGVTLVCNSGSNTKFLSRMDIEVANGRMTGWNYRLIPVISNLIPADKEMAGLIEKIRAPHLKEINTVVGKTDSLLYRRGNFNGTFDDLICNALNTQMESEVSLSPGFRWGVSLLPGQDITMDAIYTQTAITYPNTYRRQMTGEQIKVILEDVADNLFNPDPYRQQGGDMVRVGGLRYKIALGESIGKRISAMELNGKAVEPNKQYWVSGWASMGEVDGPPVWDVVKKHVQEKKRISIEPGYNLKGIV</sequence>
<keyword evidence="1" id="KW-0547">Nucleotide-binding</keyword>
<dbReference type="GO" id="GO:0016787">
    <property type="term" value="F:hydrolase activity"/>
    <property type="evidence" value="ECO:0007669"/>
    <property type="project" value="UniProtKB-KW"/>
</dbReference>
<dbReference type="Proteomes" id="UP000194003">
    <property type="component" value="Unassembled WGS sequence"/>
</dbReference>
<gene>
    <name evidence="3" type="ORF">MAIT1_03358</name>
</gene>
<dbReference type="SUPFAM" id="SSF55816">
    <property type="entry name" value="5'-nucleotidase (syn. UDP-sugar hydrolase), C-terminal domain"/>
    <property type="match status" value="1"/>
</dbReference>
<dbReference type="InterPro" id="IPR029052">
    <property type="entry name" value="Metallo-depent_PP-like"/>
</dbReference>
<comment type="similarity">
    <text evidence="1">Belongs to the 5'-nucleotidase family.</text>
</comment>
<dbReference type="GO" id="GO:0009166">
    <property type="term" value="P:nucleotide catabolic process"/>
    <property type="evidence" value="ECO:0007669"/>
    <property type="project" value="InterPro"/>
</dbReference>
<dbReference type="Pfam" id="PF02872">
    <property type="entry name" value="5_nucleotid_C"/>
    <property type="match status" value="1"/>
</dbReference>
<dbReference type="GO" id="GO:0030288">
    <property type="term" value="C:outer membrane-bounded periplasmic space"/>
    <property type="evidence" value="ECO:0007669"/>
    <property type="project" value="TreeGrafter"/>
</dbReference>
<comment type="caution">
    <text evidence="3">The sequence shown here is derived from an EMBL/GenBank/DDBJ whole genome shotgun (WGS) entry which is preliminary data.</text>
</comment>
<accession>A0A1Y2K757</accession>
<dbReference type="AlphaFoldDB" id="A0A1Y2K757"/>
<evidence type="ECO:0000313" key="3">
    <source>
        <dbReference type="EMBL" id="OSM05198.1"/>
    </source>
</evidence>
<dbReference type="InterPro" id="IPR041829">
    <property type="entry name" value="SoxB_N"/>
</dbReference>
<dbReference type="NCBIfam" id="TIGR04486">
    <property type="entry name" value="thiosulf_SoxB"/>
    <property type="match status" value="1"/>
</dbReference>
<dbReference type="Gene3D" id="3.90.780.10">
    <property type="entry name" value="5'-Nucleotidase, C-terminal domain"/>
    <property type="match status" value="1"/>
</dbReference>
<evidence type="ECO:0000256" key="1">
    <source>
        <dbReference type="RuleBase" id="RU362119"/>
    </source>
</evidence>
<dbReference type="InterPro" id="IPR006179">
    <property type="entry name" value="5_nucleotidase/apyrase"/>
</dbReference>
<dbReference type="STRING" id="1434232.MAIT1_03358"/>
<dbReference type="InterPro" id="IPR030998">
    <property type="entry name" value="Thiosulf_SoxB"/>
</dbReference>
<dbReference type="CDD" id="cd07411">
    <property type="entry name" value="MPP_SoxB_N"/>
    <property type="match status" value="1"/>
</dbReference>
<reference evidence="3 4" key="1">
    <citation type="journal article" date="2016" name="BMC Genomics">
        <title>Combined genomic and structural analyses of a cultured magnetotactic bacterium reveals its niche adaptation to a dynamic environment.</title>
        <authorList>
            <person name="Araujo A.C."/>
            <person name="Morillo V."/>
            <person name="Cypriano J."/>
            <person name="Teixeira L.C."/>
            <person name="Leao P."/>
            <person name="Lyra S."/>
            <person name="Almeida L.G."/>
            <person name="Bazylinski D.A."/>
            <person name="Vasconcellos A.T."/>
            <person name="Abreu F."/>
            <person name="Lins U."/>
        </authorList>
    </citation>
    <scope>NUCLEOTIDE SEQUENCE [LARGE SCALE GENOMIC DNA]</scope>
    <source>
        <strain evidence="3 4">IT-1</strain>
    </source>
</reference>
<organism evidence="3 4">
    <name type="scientific">Magnetofaba australis IT-1</name>
    <dbReference type="NCBI Taxonomy" id="1434232"/>
    <lineage>
        <taxon>Bacteria</taxon>
        <taxon>Pseudomonadati</taxon>
        <taxon>Pseudomonadota</taxon>
        <taxon>Magnetococcia</taxon>
        <taxon>Magnetococcales</taxon>
        <taxon>Magnetococcaceae</taxon>
        <taxon>Magnetofaba</taxon>
    </lineage>
</organism>
<dbReference type="GO" id="GO:0000166">
    <property type="term" value="F:nucleotide binding"/>
    <property type="evidence" value="ECO:0007669"/>
    <property type="project" value="UniProtKB-KW"/>
</dbReference>
<keyword evidence="4" id="KW-1185">Reference proteome</keyword>
<protein>
    <submittedName>
        <fullName evidence="3">Putative sulfate thiol esterase SoxB</fullName>
    </submittedName>
</protein>
<dbReference type="Gene3D" id="6.10.140.570">
    <property type="match status" value="1"/>
</dbReference>
<evidence type="ECO:0000313" key="4">
    <source>
        <dbReference type="Proteomes" id="UP000194003"/>
    </source>
</evidence>
<name>A0A1Y2K757_9PROT</name>
<dbReference type="PRINTS" id="PR01607">
    <property type="entry name" value="APYRASEFAMLY"/>
</dbReference>
<dbReference type="PANTHER" id="PTHR11575:SF42">
    <property type="entry name" value="SULFUR OXIDATION PROTEIN SOXB"/>
    <property type="match status" value="1"/>
</dbReference>
<proteinExistence type="inferred from homology"/>
<dbReference type="EMBL" id="LVJN01000018">
    <property type="protein sequence ID" value="OSM05198.1"/>
    <property type="molecule type" value="Genomic_DNA"/>
</dbReference>